<proteinExistence type="predicted"/>
<dbReference type="SUPFAM" id="SSF53850">
    <property type="entry name" value="Periplasmic binding protein-like II"/>
    <property type="match status" value="1"/>
</dbReference>
<organism evidence="2">
    <name type="scientific">marine sediment metagenome</name>
    <dbReference type="NCBI Taxonomy" id="412755"/>
    <lineage>
        <taxon>unclassified sequences</taxon>
        <taxon>metagenomes</taxon>
        <taxon>ecological metagenomes</taxon>
    </lineage>
</organism>
<gene>
    <name evidence="2" type="ORF">S06H3_12845</name>
</gene>
<name>X1MW17_9ZZZZ</name>
<evidence type="ECO:0000256" key="1">
    <source>
        <dbReference type="ARBA" id="ARBA00022729"/>
    </source>
</evidence>
<dbReference type="InterPro" id="IPR018389">
    <property type="entry name" value="DctP_fam"/>
</dbReference>
<protein>
    <recommendedName>
        <fullName evidence="3">SsuA/THI5-like domain-containing protein</fullName>
    </recommendedName>
</protein>
<dbReference type="GO" id="GO:0055085">
    <property type="term" value="P:transmembrane transport"/>
    <property type="evidence" value="ECO:0007669"/>
    <property type="project" value="InterPro"/>
</dbReference>
<dbReference type="NCBIfam" id="NF037995">
    <property type="entry name" value="TRAP_S1"/>
    <property type="match status" value="1"/>
</dbReference>
<dbReference type="EMBL" id="BARV01006272">
    <property type="protein sequence ID" value="GAI10544.1"/>
    <property type="molecule type" value="Genomic_DNA"/>
</dbReference>
<dbReference type="PANTHER" id="PTHR33376">
    <property type="match status" value="1"/>
</dbReference>
<dbReference type="PANTHER" id="PTHR33376:SF5">
    <property type="entry name" value="EXTRACYTOPLASMIC SOLUTE RECEPTOR PROTEIN"/>
    <property type="match status" value="1"/>
</dbReference>
<reference evidence="2" key="1">
    <citation type="journal article" date="2014" name="Front. Microbiol.">
        <title>High frequency of phylogenetically diverse reductive dehalogenase-homologous genes in deep subseafloor sedimentary metagenomes.</title>
        <authorList>
            <person name="Kawai M."/>
            <person name="Futagami T."/>
            <person name="Toyoda A."/>
            <person name="Takaki Y."/>
            <person name="Nishi S."/>
            <person name="Hori S."/>
            <person name="Arai W."/>
            <person name="Tsubouchi T."/>
            <person name="Morono Y."/>
            <person name="Uchiyama I."/>
            <person name="Ito T."/>
            <person name="Fujiyama A."/>
            <person name="Inagaki F."/>
            <person name="Takami H."/>
        </authorList>
    </citation>
    <scope>NUCLEOTIDE SEQUENCE</scope>
    <source>
        <strain evidence="2">Expedition CK06-06</strain>
    </source>
</reference>
<sequence length="317" mass="34645">MMALAKIFSPGGPYQRLLYERSNGRIELDIIGDAFPMADVLEAVGTGKIDMGEAGTPYLSATYPLWAWEAIPGILSEDRFTAIYEQLAIYLDPTVRDIYDKTFREAGAVFLFADIQGDNGAIWSTKRVTTVNDLKGLKLRATAKMVSQSLQMAGASPVTIGAGDFASAVASGVVDGVITGIPYGWDAAKMHTLTSSVTVGPFEPGWTASIIMNAEKFDALPADLQQILREVSDETAWMVASACVDEQQICAWALNEMSDFEYLRFESGEWDKLVEMLEPMRQVWLDDVEASGNPYGPAMLDAIEAAKAEYHAFETHP</sequence>
<evidence type="ECO:0008006" key="3">
    <source>
        <dbReference type="Google" id="ProtNLM"/>
    </source>
</evidence>
<dbReference type="InterPro" id="IPR038404">
    <property type="entry name" value="TRAP_DctP_sf"/>
</dbReference>
<keyword evidence="1" id="KW-0732">Signal</keyword>
<evidence type="ECO:0000313" key="2">
    <source>
        <dbReference type="EMBL" id="GAI10544.1"/>
    </source>
</evidence>
<dbReference type="Gene3D" id="3.40.190.170">
    <property type="entry name" value="Bacterial extracellular solute-binding protein, family 7"/>
    <property type="match status" value="1"/>
</dbReference>
<dbReference type="AlphaFoldDB" id="X1MW17"/>
<dbReference type="Pfam" id="PF03480">
    <property type="entry name" value="DctP"/>
    <property type="match status" value="1"/>
</dbReference>
<comment type="caution">
    <text evidence="2">The sequence shown here is derived from an EMBL/GenBank/DDBJ whole genome shotgun (WGS) entry which is preliminary data.</text>
</comment>
<accession>X1MW17</accession>